<evidence type="ECO:0000313" key="3">
    <source>
        <dbReference type="EMBL" id="KAJ1916215.1"/>
    </source>
</evidence>
<evidence type="ECO:0008006" key="5">
    <source>
        <dbReference type="Google" id="ProtNLM"/>
    </source>
</evidence>
<reference evidence="3" key="1">
    <citation type="submission" date="2022-07" db="EMBL/GenBank/DDBJ databases">
        <title>Phylogenomic reconstructions and comparative analyses of Kickxellomycotina fungi.</title>
        <authorList>
            <person name="Reynolds N.K."/>
            <person name="Stajich J.E."/>
            <person name="Barry K."/>
            <person name="Grigoriev I.V."/>
            <person name="Crous P."/>
            <person name="Smith M.E."/>
        </authorList>
    </citation>
    <scope>NUCLEOTIDE SEQUENCE</scope>
    <source>
        <strain evidence="3">RSA 861</strain>
    </source>
</reference>
<keyword evidence="4" id="KW-1185">Reference proteome</keyword>
<dbReference type="PANTHER" id="PTHR12828:SF3">
    <property type="entry name" value="PROTEASOME MATURATION PROTEIN"/>
    <property type="match status" value="1"/>
</dbReference>
<evidence type="ECO:0000256" key="2">
    <source>
        <dbReference type="ARBA" id="ARBA00043974"/>
    </source>
</evidence>
<comment type="caution">
    <text evidence="3">The sequence shown here is derived from an EMBL/GenBank/DDBJ whole genome shotgun (WGS) entry which is preliminary data.</text>
</comment>
<dbReference type="Pfam" id="PF05348">
    <property type="entry name" value="UMP1"/>
    <property type="match status" value="1"/>
</dbReference>
<evidence type="ECO:0000256" key="1">
    <source>
        <dbReference type="ARBA" id="ARBA00023186"/>
    </source>
</evidence>
<evidence type="ECO:0000313" key="4">
    <source>
        <dbReference type="Proteomes" id="UP001150569"/>
    </source>
</evidence>
<comment type="similarity">
    <text evidence="2">Belongs to the POMP/UMP1 family.</text>
</comment>
<dbReference type="Proteomes" id="UP001150569">
    <property type="component" value="Unassembled WGS sequence"/>
</dbReference>
<accession>A0A9W7ZTS1</accession>
<dbReference type="GO" id="GO:0005737">
    <property type="term" value="C:cytoplasm"/>
    <property type="evidence" value="ECO:0007669"/>
    <property type="project" value="TreeGrafter"/>
</dbReference>
<sequence>MHDMGPRIGQMGTSAISSASSSTLKVIPSSTAATQASIESTATEYGTHDTLRYGVRSLRHEITQTHPLEASLRHWRATQTQTRNQLHRRLYGLHAPIRSTMERRIVSEISRFQNPTSLAHSNLALDILEGRDETLEVEDFLGDMECHRPATVDVHTVLSRQLGL</sequence>
<dbReference type="PANTHER" id="PTHR12828">
    <property type="entry name" value="PROTEASOME MATURATION PROTEIN UMP1"/>
    <property type="match status" value="1"/>
</dbReference>
<keyword evidence="1" id="KW-0143">Chaperone</keyword>
<dbReference type="AlphaFoldDB" id="A0A9W7ZTS1"/>
<dbReference type="InterPro" id="IPR008012">
    <property type="entry name" value="Ump1"/>
</dbReference>
<dbReference type="GO" id="GO:0005634">
    <property type="term" value="C:nucleus"/>
    <property type="evidence" value="ECO:0007669"/>
    <property type="project" value="TreeGrafter"/>
</dbReference>
<dbReference type="EMBL" id="JANBPT010000593">
    <property type="protein sequence ID" value="KAJ1916215.1"/>
    <property type="molecule type" value="Genomic_DNA"/>
</dbReference>
<organism evidence="3 4">
    <name type="scientific">Tieghemiomyces parasiticus</name>
    <dbReference type="NCBI Taxonomy" id="78921"/>
    <lineage>
        <taxon>Eukaryota</taxon>
        <taxon>Fungi</taxon>
        <taxon>Fungi incertae sedis</taxon>
        <taxon>Zoopagomycota</taxon>
        <taxon>Kickxellomycotina</taxon>
        <taxon>Dimargaritomycetes</taxon>
        <taxon>Dimargaritales</taxon>
        <taxon>Dimargaritaceae</taxon>
        <taxon>Tieghemiomyces</taxon>
    </lineage>
</organism>
<dbReference type="OrthoDB" id="15001at2759"/>
<proteinExistence type="inferred from homology"/>
<name>A0A9W7ZTS1_9FUNG</name>
<gene>
    <name evidence="3" type="ORF">IWQ60_008176</name>
</gene>
<protein>
    <recommendedName>
        <fullName evidence="5">Proteasome maturation factor UMP1</fullName>
    </recommendedName>
</protein>
<dbReference type="GO" id="GO:0043248">
    <property type="term" value="P:proteasome assembly"/>
    <property type="evidence" value="ECO:0007669"/>
    <property type="project" value="InterPro"/>
</dbReference>